<organism evidence="1 2">
    <name type="scientific">Kitasatospora terrestris</name>
    <dbReference type="NCBI Taxonomy" id="258051"/>
    <lineage>
        <taxon>Bacteria</taxon>
        <taxon>Bacillati</taxon>
        <taxon>Actinomycetota</taxon>
        <taxon>Actinomycetes</taxon>
        <taxon>Kitasatosporales</taxon>
        <taxon>Streptomycetaceae</taxon>
        <taxon>Kitasatospora</taxon>
    </lineage>
</organism>
<comment type="caution">
    <text evidence="1">The sequence shown here is derived from an EMBL/GenBank/DDBJ whole genome shotgun (WGS) entry which is preliminary data.</text>
</comment>
<sequence length="248" mass="26920">MDHQAPTLITSRPLDEYCRLFGLTRSRLGAVGGPVLDCPGGAAGLAAEARQLGCEVIAADPVYALPPPVLAELARAGRRATEAAARTDPGRYLPADRRSPEKYLRSWDRARRIFTADRAAHPERYIAAALPRLPFADRTFALTLSSYLLFAYPEVFSAQAQLAALLELARVTRPGGEVRVYPLHDGTGRRCPHLPGLRAALGGHRIATEMREVPAARPGARPHRLLVLRTPAREARRPRAQSFAAASG</sequence>
<evidence type="ECO:0000313" key="2">
    <source>
        <dbReference type="Proteomes" id="UP001501752"/>
    </source>
</evidence>
<dbReference type="EMBL" id="BAABIS010000001">
    <property type="protein sequence ID" value="GAA4860203.1"/>
    <property type="molecule type" value="Genomic_DNA"/>
</dbReference>
<evidence type="ECO:0008006" key="3">
    <source>
        <dbReference type="Google" id="ProtNLM"/>
    </source>
</evidence>
<dbReference type="Gene3D" id="3.40.50.150">
    <property type="entry name" value="Vaccinia Virus protein VP39"/>
    <property type="match status" value="1"/>
</dbReference>
<protein>
    <recommendedName>
        <fullName evidence="3">Methyltransferase type 11 domain-containing protein</fullName>
    </recommendedName>
</protein>
<dbReference type="InterPro" id="IPR029063">
    <property type="entry name" value="SAM-dependent_MTases_sf"/>
</dbReference>
<accession>A0ABP9DVG6</accession>
<dbReference type="SUPFAM" id="SSF53335">
    <property type="entry name" value="S-adenosyl-L-methionine-dependent methyltransferases"/>
    <property type="match status" value="1"/>
</dbReference>
<name>A0ABP9DVG6_9ACTN</name>
<gene>
    <name evidence="1" type="ORF">GCM10023235_42650</name>
</gene>
<dbReference type="RefSeq" id="WP_345698450.1">
    <property type="nucleotide sequence ID" value="NZ_BAABIS010000001.1"/>
</dbReference>
<evidence type="ECO:0000313" key="1">
    <source>
        <dbReference type="EMBL" id="GAA4860203.1"/>
    </source>
</evidence>
<reference evidence="2" key="1">
    <citation type="journal article" date="2019" name="Int. J. Syst. Evol. Microbiol.">
        <title>The Global Catalogue of Microorganisms (GCM) 10K type strain sequencing project: providing services to taxonomists for standard genome sequencing and annotation.</title>
        <authorList>
            <consortium name="The Broad Institute Genomics Platform"/>
            <consortium name="The Broad Institute Genome Sequencing Center for Infectious Disease"/>
            <person name="Wu L."/>
            <person name="Ma J."/>
        </authorList>
    </citation>
    <scope>NUCLEOTIDE SEQUENCE [LARGE SCALE GENOMIC DNA]</scope>
    <source>
        <strain evidence="2">JCM 13006</strain>
    </source>
</reference>
<proteinExistence type="predicted"/>
<keyword evidence="2" id="KW-1185">Reference proteome</keyword>
<dbReference type="Proteomes" id="UP001501752">
    <property type="component" value="Unassembled WGS sequence"/>
</dbReference>